<dbReference type="EMBL" id="AP017372">
    <property type="protein sequence ID" value="BBE11138.1"/>
    <property type="molecule type" value="Genomic_DNA"/>
</dbReference>
<evidence type="ECO:0000313" key="1">
    <source>
        <dbReference type="EMBL" id="BBE11138.1"/>
    </source>
</evidence>
<dbReference type="KEGG" id="hhk:HH1059_19900"/>
<dbReference type="AlphaFoldDB" id="A0A2Z6EZU4"/>
<gene>
    <name evidence="1" type="ORF">HH1059_19900</name>
</gene>
<proteinExistence type="predicted"/>
<sequence length="50" mass="5124">MVPRTGGGGGAGLLLGALATPFYVEGLLGAQIDVDFWVIAQQVLVIVALR</sequence>
<dbReference type="RefSeq" id="WP_179948761.1">
    <property type="nucleotide sequence ID" value="NZ_NRRM01000016.1"/>
</dbReference>
<evidence type="ECO:0000313" key="2">
    <source>
        <dbReference type="Proteomes" id="UP000218890"/>
    </source>
</evidence>
<keyword evidence="2" id="KW-1185">Reference proteome</keyword>
<name>A0A2Z6EZU4_HALHR</name>
<reference evidence="1" key="1">
    <citation type="submission" date="2016-02" db="EMBL/GenBank/DDBJ databases">
        <title>Halorhodospira halochloris DSM-1059 complete genome, version 2.</title>
        <authorList>
            <person name="Tsukatani Y."/>
        </authorList>
    </citation>
    <scope>NUCLEOTIDE SEQUENCE</scope>
    <source>
        <strain evidence="1">DSM 1059</strain>
    </source>
</reference>
<organism evidence="1 2">
    <name type="scientific">Halorhodospira halochloris</name>
    <name type="common">Ectothiorhodospira halochloris</name>
    <dbReference type="NCBI Taxonomy" id="1052"/>
    <lineage>
        <taxon>Bacteria</taxon>
        <taxon>Pseudomonadati</taxon>
        <taxon>Pseudomonadota</taxon>
        <taxon>Gammaproteobacteria</taxon>
        <taxon>Chromatiales</taxon>
        <taxon>Ectothiorhodospiraceae</taxon>
        <taxon>Halorhodospira</taxon>
    </lineage>
</organism>
<accession>A0A2Z6EZU4</accession>
<protein>
    <submittedName>
        <fullName evidence="1">Uncharacterized protein</fullName>
    </submittedName>
</protein>
<dbReference type="Proteomes" id="UP000218890">
    <property type="component" value="Chromosome"/>
</dbReference>